<comment type="caution">
    <text evidence="3">The sequence shown here is derived from an EMBL/GenBank/DDBJ whole genome shotgun (WGS) entry which is preliminary data.</text>
</comment>
<accession>A0A916K4D9</accession>
<proteinExistence type="predicted"/>
<dbReference type="Proteomes" id="UP000693672">
    <property type="component" value="Unassembled WGS sequence"/>
</dbReference>
<feature type="region of interest" description="Disordered" evidence="1">
    <location>
        <begin position="35"/>
        <end position="125"/>
    </location>
</feature>
<dbReference type="Pfam" id="PF01844">
    <property type="entry name" value="HNH"/>
    <property type="match status" value="1"/>
</dbReference>
<keyword evidence="4" id="KW-1185">Reference proteome</keyword>
<feature type="region of interest" description="Disordered" evidence="1">
    <location>
        <begin position="1"/>
        <end position="20"/>
    </location>
</feature>
<evidence type="ECO:0000313" key="4">
    <source>
        <dbReference type="Proteomes" id="UP000693672"/>
    </source>
</evidence>
<dbReference type="SMART" id="SM00507">
    <property type="entry name" value="HNHc"/>
    <property type="match status" value="1"/>
</dbReference>
<dbReference type="RefSeq" id="WP_218092741.1">
    <property type="nucleotide sequence ID" value="NZ_CAJVAS010000011.1"/>
</dbReference>
<evidence type="ECO:0000256" key="1">
    <source>
        <dbReference type="SAM" id="MobiDB-lite"/>
    </source>
</evidence>
<organism evidence="3 4">
    <name type="scientific">Paenibacillus solanacearum</name>
    <dbReference type="NCBI Taxonomy" id="2048548"/>
    <lineage>
        <taxon>Bacteria</taxon>
        <taxon>Bacillati</taxon>
        <taxon>Bacillota</taxon>
        <taxon>Bacilli</taxon>
        <taxon>Bacillales</taxon>
        <taxon>Paenibacillaceae</taxon>
        <taxon>Paenibacillus</taxon>
    </lineage>
</organism>
<dbReference type="PANTHER" id="PTHR33877">
    <property type="entry name" value="SLL1193 PROTEIN"/>
    <property type="match status" value="1"/>
</dbReference>
<dbReference type="EMBL" id="CAJVAS010000011">
    <property type="protein sequence ID" value="CAG7628063.1"/>
    <property type="molecule type" value="Genomic_DNA"/>
</dbReference>
<evidence type="ECO:0000313" key="3">
    <source>
        <dbReference type="EMBL" id="CAG7628063.1"/>
    </source>
</evidence>
<dbReference type="InterPro" id="IPR003615">
    <property type="entry name" value="HNH_nuc"/>
</dbReference>
<protein>
    <recommendedName>
        <fullName evidence="2">HNH nuclease domain-containing protein</fullName>
    </recommendedName>
</protein>
<feature type="compositionally biased region" description="Low complexity" evidence="1">
    <location>
        <begin position="1"/>
        <end position="18"/>
    </location>
</feature>
<evidence type="ECO:0000259" key="2">
    <source>
        <dbReference type="SMART" id="SM00507"/>
    </source>
</evidence>
<reference evidence="3" key="1">
    <citation type="submission" date="2021-06" db="EMBL/GenBank/DDBJ databases">
        <authorList>
            <person name="Criscuolo A."/>
        </authorList>
    </citation>
    <scope>NUCLEOTIDE SEQUENCE</scope>
    <source>
        <strain evidence="3">CIP111600</strain>
    </source>
</reference>
<feature type="compositionally biased region" description="Basic residues" evidence="1">
    <location>
        <begin position="37"/>
        <end position="59"/>
    </location>
</feature>
<dbReference type="PANTHER" id="PTHR33877:SF2">
    <property type="entry name" value="OS07G0170200 PROTEIN"/>
    <property type="match status" value="1"/>
</dbReference>
<gene>
    <name evidence="3" type="ORF">PAESOLCIP111_02981</name>
</gene>
<feature type="domain" description="HNH nuclease" evidence="2">
    <location>
        <begin position="179"/>
        <end position="228"/>
    </location>
</feature>
<dbReference type="AlphaFoldDB" id="A0A916K4D9"/>
<name>A0A916K4D9_9BACL</name>
<dbReference type="InterPro" id="IPR052892">
    <property type="entry name" value="NA-targeting_endonuclease"/>
</dbReference>
<dbReference type="CDD" id="cd00085">
    <property type="entry name" value="HNHc"/>
    <property type="match status" value="1"/>
</dbReference>
<sequence length="243" mass="27589">MEQQHAAQEPQPAEQVPQYKQCAHCKEQKLLAEFLRRTGRRSGKSSRRGACRACRKLRKQPAPSAGEEDSLDPDHSLSVSSHSREAAESGDTEPLHADTPPPKRRIRRPLPVPPPRPEGPSESILRPNREGILRMRGKTDKGRRWQQETDLETAVTLVREHAAVVVNRHIIRRIYTNRSFRNYILTRDQHTCHYCGEYGDTIDHLLPRAKGGHTTPVNCVCACNECNQSKADRNLEDFIVSEP</sequence>
<dbReference type="InterPro" id="IPR002711">
    <property type="entry name" value="HNH"/>
</dbReference>